<organism evidence="14 16">
    <name type="scientific">Rhodococcus erythropolis</name>
    <name type="common">Arthrobacter picolinophilus</name>
    <dbReference type="NCBI Taxonomy" id="1833"/>
    <lineage>
        <taxon>Bacteria</taxon>
        <taxon>Bacillati</taxon>
        <taxon>Actinomycetota</taxon>
        <taxon>Actinomycetes</taxon>
        <taxon>Mycobacteriales</taxon>
        <taxon>Nocardiaceae</taxon>
        <taxon>Rhodococcus</taxon>
        <taxon>Rhodococcus erythropolis group</taxon>
    </lineage>
</organism>
<reference evidence="15" key="2">
    <citation type="submission" date="2023-08" db="EMBL/GenBank/DDBJ databases">
        <title>Isolation and Characterization of Rhodococcus erythropolis MGMM8.</title>
        <authorList>
            <person name="Diabankana R.G.C."/>
            <person name="Afordoanyi D.M."/>
            <person name="Validov S.Z."/>
        </authorList>
    </citation>
    <scope>NUCLEOTIDE SEQUENCE</scope>
    <source>
        <strain evidence="15">MGMM8</strain>
    </source>
</reference>
<dbReference type="GO" id="GO:0005886">
    <property type="term" value="C:plasma membrane"/>
    <property type="evidence" value="ECO:0007669"/>
    <property type="project" value="TreeGrafter"/>
</dbReference>
<dbReference type="EMBL" id="JAECSB010000031">
    <property type="protein sequence ID" value="MBH5143201.1"/>
    <property type="molecule type" value="Genomic_DNA"/>
</dbReference>
<dbReference type="GO" id="GO:0046872">
    <property type="term" value="F:metal ion binding"/>
    <property type="evidence" value="ECO:0007669"/>
    <property type="project" value="UniProtKB-KW"/>
</dbReference>
<dbReference type="InterPro" id="IPR001206">
    <property type="entry name" value="Diacylglycerol_kinase_cat_dom"/>
</dbReference>
<feature type="domain" description="DAGKc" evidence="13">
    <location>
        <begin position="6"/>
        <end position="137"/>
    </location>
</feature>
<evidence type="ECO:0000313" key="14">
    <source>
        <dbReference type="EMBL" id="MBH5143201.1"/>
    </source>
</evidence>
<proteinExistence type="inferred from homology"/>
<keyword evidence="12" id="KW-1208">Phospholipid metabolism</keyword>
<dbReference type="Proteomes" id="UP001230933">
    <property type="component" value="Chromosome"/>
</dbReference>
<keyword evidence="5" id="KW-0479">Metal-binding</keyword>
<dbReference type="InterPro" id="IPR045540">
    <property type="entry name" value="YegS/DAGK_C"/>
</dbReference>
<dbReference type="InterPro" id="IPR016064">
    <property type="entry name" value="NAD/diacylglycerol_kinase_sf"/>
</dbReference>
<evidence type="ECO:0000256" key="4">
    <source>
        <dbReference type="ARBA" id="ARBA00022679"/>
    </source>
</evidence>
<dbReference type="SMART" id="SM00046">
    <property type="entry name" value="DAGKc"/>
    <property type="match status" value="1"/>
</dbReference>
<dbReference type="Gene3D" id="2.60.200.40">
    <property type="match status" value="1"/>
</dbReference>
<dbReference type="InterPro" id="IPR005218">
    <property type="entry name" value="Diacylglycerol/lipid_kinase"/>
</dbReference>
<dbReference type="NCBIfam" id="NF008882">
    <property type="entry name" value="PRK11914.1"/>
    <property type="match status" value="1"/>
</dbReference>
<dbReference type="GO" id="GO:0008654">
    <property type="term" value="P:phospholipid biosynthetic process"/>
    <property type="evidence" value="ECO:0007669"/>
    <property type="project" value="UniProtKB-KW"/>
</dbReference>
<keyword evidence="8" id="KW-0067">ATP-binding</keyword>
<dbReference type="InterPro" id="IPR050187">
    <property type="entry name" value="Lipid_Phosphate_FormReg"/>
</dbReference>
<keyword evidence="16" id="KW-1185">Reference proteome</keyword>
<evidence type="ECO:0000256" key="8">
    <source>
        <dbReference type="ARBA" id="ARBA00022840"/>
    </source>
</evidence>
<gene>
    <name evidence="14" type="ORF">I3517_11275</name>
    <name evidence="15" type="ORF">QIE55_24525</name>
</gene>
<dbReference type="Proteomes" id="UP000627573">
    <property type="component" value="Unassembled WGS sequence"/>
</dbReference>
<dbReference type="NCBIfam" id="TIGR00147">
    <property type="entry name" value="YegS/Rv2252/BmrU family lipid kinase"/>
    <property type="match status" value="1"/>
</dbReference>
<keyword evidence="7 14" id="KW-0418">Kinase</keyword>
<dbReference type="PROSITE" id="PS50146">
    <property type="entry name" value="DAGK"/>
    <property type="match status" value="1"/>
</dbReference>
<dbReference type="RefSeq" id="WP_003940547.1">
    <property type="nucleotide sequence ID" value="NZ_BHXB01000001.1"/>
</dbReference>
<dbReference type="AlphaFoldDB" id="A0A1F2PT17"/>
<dbReference type="GeneID" id="57485121"/>
<keyword evidence="4 15" id="KW-0808">Transferase</keyword>
<dbReference type="Pfam" id="PF19279">
    <property type="entry name" value="YegS_C"/>
    <property type="match status" value="1"/>
</dbReference>
<reference evidence="14 16" key="1">
    <citation type="submission" date="2020-12" db="EMBL/GenBank/DDBJ databases">
        <title>Draft genome sequence of furan degrading bacterial strain FUR100.</title>
        <authorList>
            <person name="Woiski C."/>
        </authorList>
    </citation>
    <scope>NUCLEOTIDE SEQUENCE [LARGE SCALE GENOMIC DNA]</scope>
    <source>
        <strain evidence="14 16">FUR100</strain>
    </source>
</reference>
<sequence length="305" mass="32012">MTETRSQIEKVTVLINPMAGHGHAPAAGRKGVARLRARGVAVTEIIGTDADDAKKLARRAIEEGTDALVVVGGDGAISIGLQAAALTDTPIGLIPAGTGNDHAREFGIPTGDPEAAADVIADGVVQQSDLAKITLADGSVVWSGTIIASGFDSLVSERANRMSWPKGPMRYNLAMLAELAKMKPLPYRIELDDEVITVDATLVAVGNGRSYGGGMLITPGASKSDGLLDLTVVGHGSRLRLVRLFPRVYKGTHVSLDAVQTYRSKKVRLVSEGIIAYADGDRVGPLPITIEAVPMALNILTHTRI</sequence>
<evidence type="ECO:0000256" key="2">
    <source>
        <dbReference type="ARBA" id="ARBA00005983"/>
    </source>
</evidence>
<comment type="cofactor">
    <cofactor evidence="1">
        <name>Mg(2+)</name>
        <dbReference type="ChEBI" id="CHEBI:18420"/>
    </cofactor>
</comment>
<dbReference type="GO" id="GO:0004143">
    <property type="term" value="F:ATP-dependent diacylglycerol kinase activity"/>
    <property type="evidence" value="ECO:0007669"/>
    <property type="project" value="UniProtKB-EC"/>
</dbReference>
<evidence type="ECO:0000313" key="16">
    <source>
        <dbReference type="Proteomes" id="UP000627573"/>
    </source>
</evidence>
<name>A0A1F2PT17_RHOER</name>
<dbReference type="PANTHER" id="PTHR12358:SF106">
    <property type="entry name" value="LIPID KINASE YEGS"/>
    <property type="match status" value="1"/>
</dbReference>
<keyword evidence="9" id="KW-0460">Magnesium</keyword>
<protein>
    <submittedName>
        <fullName evidence="14">Diacylglycerol kinase</fullName>
        <ecNumber evidence="15">2.7.1.107</ecNumber>
    </submittedName>
</protein>
<evidence type="ECO:0000256" key="6">
    <source>
        <dbReference type="ARBA" id="ARBA00022741"/>
    </source>
</evidence>
<evidence type="ECO:0000256" key="5">
    <source>
        <dbReference type="ARBA" id="ARBA00022723"/>
    </source>
</evidence>
<evidence type="ECO:0000313" key="15">
    <source>
        <dbReference type="EMBL" id="WGV52691.2"/>
    </source>
</evidence>
<dbReference type="InterPro" id="IPR017438">
    <property type="entry name" value="ATP-NAD_kinase_N"/>
</dbReference>
<dbReference type="EMBL" id="CP124545">
    <property type="protein sequence ID" value="WGV52691.2"/>
    <property type="molecule type" value="Genomic_DNA"/>
</dbReference>
<dbReference type="EC" id="2.7.1.107" evidence="15"/>
<evidence type="ECO:0000256" key="3">
    <source>
        <dbReference type="ARBA" id="ARBA00022516"/>
    </source>
</evidence>
<dbReference type="Pfam" id="PF00781">
    <property type="entry name" value="DAGK_cat"/>
    <property type="match status" value="1"/>
</dbReference>
<dbReference type="SUPFAM" id="SSF111331">
    <property type="entry name" value="NAD kinase/diacylglycerol kinase-like"/>
    <property type="match status" value="1"/>
</dbReference>
<keyword evidence="11" id="KW-0594">Phospholipid biosynthesis</keyword>
<dbReference type="GO" id="GO:0005524">
    <property type="term" value="F:ATP binding"/>
    <property type="evidence" value="ECO:0007669"/>
    <property type="project" value="UniProtKB-KW"/>
</dbReference>
<evidence type="ECO:0000256" key="10">
    <source>
        <dbReference type="ARBA" id="ARBA00023098"/>
    </source>
</evidence>
<evidence type="ECO:0000256" key="9">
    <source>
        <dbReference type="ARBA" id="ARBA00022842"/>
    </source>
</evidence>
<evidence type="ECO:0000259" key="13">
    <source>
        <dbReference type="PROSITE" id="PS50146"/>
    </source>
</evidence>
<evidence type="ECO:0000256" key="7">
    <source>
        <dbReference type="ARBA" id="ARBA00022777"/>
    </source>
</evidence>
<accession>A0A1F2PT17</accession>
<keyword evidence="6" id="KW-0547">Nucleotide-binding</keyword>
<evidence type="ECO:0000256" key="11">
    <source>
        <dbReference type="ARBA" id="ARBA00023209"/>
    </source>
</evidence>
<evidence type="ECO:0000256" key="12">
    <source>
        <dbReference type="ARBA" id="ARBA00023264"/>
    </source>
</evidence>
<dbReference type="PANTHER" id="PTHR12358">
    <property type="entry name" value="SPHINGOSINE KINASE"/>
    <property type="match status" value="1"/>
</dbReference>
<keyword evidence="3" id="KW-0444">Lipid biosynthesis</keyword>
<dbReference type="Gene3D" id="3.40.50.10330">
    <property type="entry name" value="Probable inorganic polyphosphate/atp-NAD kinase, domain 1"/>
    <property type="match status" value="1"/>
</dbReference>
<comment type="similarity">
    <text evidence="2">Belongs to the diacylglycerol/lipid kinase family.</text>
</comment>
<evidence type="ECO:0000256" key="1">
    <source>
        <dbReference type="ARBA" id="ARBA00001946"/>
    </source>
</evidence>
<keyword evidence="10" id="KW-0443">Lipid metabolism</keyword>